<dbReference type="AlphaFoldDB" id="A0A4S8L6J6"/>
<sequence>MPSIKLLPAANAARRSYSRYTYWVQQQSATSDYECMRSPFCPSSCPDNGQGGIPVLSPVLGQTSNGASDDNLINIGANLLAGVGSPSNGNVQVPRGGLGNVVSDVIPSSPATGPPSSSGNDCIENLCHDLANLENGNGLLPEVNGTVESVVINGNSIIPTVDIAINSVAPTVDGAINGVASTVGNTFNNVVSDVDKTLSSVTVNAPEGPGISMPGVIPPIASTPDNPGNDWRSLPRFDRLEECLRRTT</sequence>
<dbReference type="OrthoDB" id="5770586at2759"/>
<dbReference type="Proteomes" id="UP000297245">
    <property type="component" value="Unassembled WGS sequence"/>
</dbReference>
<organism evidence="1 2">
    <name type="scientific">Dendrothele bispora (strain CBS 962.96)</name>
    <dbReference type="NCBI Taxonomy" id="1314807"/>
    <lineage>
        <taxon>Eukaryota</taxon>
        <taxon>Fungi</taxon>
        <taxon>Dikarya</taxon>
        <taxon>Basidiomycota</taxon>
        <taxon>Agaricomycotina</taxon>
        <taxon>Agaricomycetes</taxon>
        <taxon>Agaricomycetidae</taxon>
        <taxon>Agaricales</taxon>
        <taxon>Agaricales incertae sedis</taxon>
        <taxon>Dendrothele</taxon>
    </lineage>
</organism>
<evidence type="ECO:0000313" key="2">
    <source>
        <dbReference type="Proteomes" id="UP000297245"/>
    </source>
</evidence>
<name>A0A4S8L6J6_DENBC</name>
<proteinExistence type="predicted"/>
<dbReference type="EMBL" id="ML179611">
    <property type="protein sequence ID" value="THU84256.1"/>
    <property type="molecule type" value="Genomic_DNA"/>
</dbReference>
<protein>
    <submittedName>
        <fullName evidence="1">Uncharacterized protein</fullName>
    </submittedName>
</protein>
<accession>A0A4S8L6J6</accession>
<evidence type="ECO:0000313" key="1">
    <source>
        <dbReference type="EMBL" id="THU84256.1"/>
    </source>
</evidence>
<gene>
    <name evidence="1" type="ORF">K435DRAFT_971257</name>
</gene>
<reference evidence="1 2" key="1">
    <citation type="journal article" date="2019" name="Nat. Ecol. Evol.">
        <title>Megaphylogeny resolves global patterns of mushroom evolution.</title>
        <authorList>
            <person name="Varga T."/>
            <person name="Krizsan K."/>
            <person name="Foldi C."/>
            <person name="Dima B."/>
            <person name="Sanchez-Garcia M."/>
            <person name="Sanchez-Ramirez S."/>
            <person name="Szollosi G.J."/>
            <person name="Szarkandi J.G."/>
            <person name="Papp V."/>
            <person name="Albert L."/>
            <person name="Andreopoulos W."/>
            <person name="Angelini C."/>
            <person name="Antonin V."/>
            <person name="Barry K.W."/>
            <person name="Bougher N.L."/>
            <person name="Buchanan P."/>
            <person name="Buyck B."/>
            <person name="Bense V."/>
            <person name="Catcheside P."/>
            <person name="Chovatia M."/>
            <person name="Cooper J."/>
            <person name="Damon W."/>
            <person name="Desjardin D."/>
            <person name="Finy P."/>
            <person name="Geml J."/>
            <person name="Haridas S."/>
            <person name="Hughes K."/>
            <person name="Justo A."/>
            <person name="Karasinski D."/>
            <person name="Kautmanova I."/>
            <person name="Kiss B."/>
            <person name="Kocsube S."/>
            <person name="Kotiranta H."/>
            <person name="LaButti K.M."/>
            <person name="Lechner B.E."/>
            <person name="Liimatainen K."/>
            <person name="Lipzen A."/>
            <person name="Lukacs Z."/>
            <person name="Mihaltcheva S."/>
            <person name="Morgado L.N."/>
            <person name="Niskanen T."/>
            <person name="Noordeloos M.E."/>
            <person name="Ohm R.A."/>
            <person name="Ortiz-Santana B."/>
            <person name="Ovrebo C."/>
            <person name="Racz N."/>
            <person name="Riley R."/>
            <person name="Savchenko A."/>
            <person name="Shiryaev A."/>
            <person name="Soop K."/>
            <person name="Spirin V."/>
            <person name="Szebenyi C."/>
            <person name="Tomsovsky M."/>
            <person name="Tulloss R.E."/>
            <person name="Uehling J."/>
            <person name="Grigoriev I.V."/>
            <person name="Vagvolgyi C."/>
            <person name="Papp T."/>
            <person name="Martin F.M."/>
            <person name="Miettinen O."/>
            <person name="Hibbett D.S."/>
            <person name="Nagy L.G."/>
        </authorList>
    </citation>
    <scope>NUCLEOTIDE SEQUENCE [LARGE SCALE GENOMIC DNA]</scope>
    <source>
        <strain evidence="1 2">CBS 962.96</strain>
    </source>
</reference>
<keyword evidence="2" id="KW-1185">Reference proteome</keyword>